<keyword evidence="4" id="KW-0131">Cell cycle</keyword>
<name>A0ABT7C0U9_9CYAN</name>
<dbReference type="Proteomes" id="UP001232992">
    <property type="component" value="Unassembled WGS sequence"/>
</dbReference>
<sequence>MPRLATTLEAILYLKGQPVNLNDLTELAQCTRDDAEDALIELISDYAHRDSALEVIESPSGYSLQLRESFQELTQSLLPAELGVGALRTLAAIALSGSIMQTELVELRGSGAYQHVGELVELGLVRKRKKMGDRTFRLQVTSKFHQYFQLEDLPQPFAALKESLVQENLASADDVSEAEEETVVLEET</sequence>
<keyword evidence="1" id="KW-0963">Cytoplasm</keyword>
<gene>
    <name evidence="5" type="primary">scpB</name>
    <name evidence="5" type="ORF">PMH09_17905</name>
</gene>
<dbReference type="NCBIfam" id="TIGR00281">
    <property type="entry name" value="SMC-Scp complex subunit ScpB"/>
    <property type="match status" value="1"/>
</dbReference>
<dbReference type="InterPro" id="IPR036390">
    <property type="entry name" value="WH_DNA-bd_sf"/>
</dbReference>
<evidence type="ECO:0000256" key="4">
    <source>
        <dbReference type="ARBA" id="ARBA00023306"/>
    </source>
</evidence>
<dbReference type="Pfam" id="PF04079">
    <property type="entry name" value="SMC_ScpB"/>
    <property type="match status" value="1"/>
</dbReference>
<dbReference type="SUPFAM" id="SSF46785">
    <property type="entry name" value="Winged helix' DNA-binding domain"/>
    <property type="match status" value="2"/>
</dbReference>
<accession>A0ABT7C0U9</accession>
<dbReference type="InterPro" id="IPR036388">
    <property type="entry name" value="WH-like_DNA-bd_sf"/>
</dbReference>
<protein>
    <submittedName>
        <fullName evidence="5">SMC-Scp complex subunit ScpB</fullName>
    </submittedName>
</protein>
<dbReference type="Gene3D" id="1.10.10.10">
    <property type="entry name" value="Winged helix-like DNA-binding domain superfamily/Winged helix DNA-binding domain"/>
    <property type="match status" value="2"/>
</dbReference>
<dbReference type="InterPro" id="IPR005234">
    <property type="entry name" value="ScpB_csome_segregation"/>
</dbReference>
<reference evidence="5 6" key="1">
    <citation type="submission" date="2023-01" db="EMBL/GenBank/DDBJ databases">
        <title>Novel diversity within Roseofilum (Cyanobacteria; Desertifilaceae) from marine benthic mats with descriptions of four novel species.</title>
        <authorList>
            <person name="Wang Y."/>
            <person name="Berthold D.E."/>
            <person name="Hu J."/>
            <person name="Lefler F.W."/>
            <person name="Laughinghouse H.D. IV."/>
        </authorList>
    </citation>
    <scope>NUCLEOTIDE SEQUENCE [LARGE SCALE GENOMIC DNA]</scope>
    <source>
        <strain evidence="5 6">BLCC-M143</strain>
    </source>
</reference>
<proteinExistence type="predicted"/>
<dbReference type="EMBL" id="JAQOSQ010000025">
    <property type="protein sequence ID" value="MDJ1185065.1"/>
    <property type="molecule type" value="Genomic_DNA"/>
</dbReference>
<evidence type="ECO:0000313" key="5">
    <source>
        <dbReference type="EMBL" id="MDJ1185065.1"/>
    </source>
</evidence>
<organism evidence="5 6">
    <name type="scientific">Roseofilum casamattae BLCC-M143</name>
    <dbReference type="NCBI Taxonomy" id="3022442"/>
    <lineage>
        <taxon>Bacteria</taxon>
        <taxon>Bacillati</taxon>
        <taxon>Cyanobacteriota</taxon>
        <taxon>Cyanophyceae</taxon>
        <taxon>Desertifilales</taxon>
        <taxon>Desertifilaceae</taxon>
        <taxon>Roseofilum</taxon>
        <taxon>Roseofilum casamattae</taxon>
    </lineage>
</organism>
<keyword evidence="6" id="KW-1185">Reference proteome</keyword>
<keyword evidence="2" id="KW-0132">Cell division</keyword>
<dbReference type="PANTHER" id="PTHR34298:SF2">
    <property type="entry name" value="SEGREGATION AND CONDENSATION PROTEIN B"/>
    <property type="match status" value="1"/>
</dbReference>
<comment type="caution">
    <text evidence="5">The sequence shown here is derived from an EMBL/GenBank/DDBJ whole genome shotgun (WGS) entry which is preliminary data.</text>
</comment>
<evidence type="ECO:0000256" key="3">
    <source>
        <dbReference type="ARBA" id="ARBA00022829"/>
    </source>
</evidence>
<evidence type="ECO:0000313" key="6">
    <source>
        <dbReference type="Proteomes" id="UP001232992"/>
    </source>
</evidence>
<evidence type="ECO:0000256" key="1">
    <source>
        <dbReference type="ARBA" id="ARBA00022490"/>
    </source>
</evidence>
<dbReference type="RefSeq" id="WP_283759716.1">
    <property type="nucleotide sequence ID" value="NZ_JAQOSQ010000025.1"/>
</dbReference>
<evidence type="ECO:0000256" key="2">
    <source>
        <dbReference type="ARBA" id="ARBA00022618"/>
    </source>
</evidence>
<dbReference type="PANTHER" id="PTHR34298">
    <property type="entry name" value="SEGREGATION AND CONDENSATION PROTEIN B"/>
    <property type="match status" value="1"/>
</dbReference>
<keyword evidence="3" id="KW-0159">Chromosome partition</keyword>
<dbReference type="PIRSF" id="PIRSF019345">
    <property type="entry name" value="ScpB"/>
    <property type="match status" value="1"/>
</dbReference>